<proteinExistence type="predicted"/>
<evidence type="ECO:0000256" key="1">
    <source>
        <dbReference type="SAM" id="SignalP"/>
    </source>
</evidence>
<feature type="signal peptide" evidence="1">
    <location>
        <begin position="1"/>
        <end position="29"/>
    </location>
</feature>
<evidence type="ECO:0000313" key="3">
    <source>
        <dbReference type="Proteomes" id="UP000326678"/>
    </source>
</evidence>
<reference evidence="2 3" key="1">
    <citation type="submission" date="2019-10" db="EMBL/GenBank/DDBJ databases">
        <title>Genomic and transcriptomic insights into the perfect genentic adaptation of a filamentous nitrogen-fixing cyanobacterium to rice fields.</title>
        <authorList>
            <person name="Chen Z."/>
        </authorList>
    </citation>
    <scope>NUCLEOTIDE SEQUENCE [LARGE SCALE GENOMIC DNA]</scope>
    <source>
        <strain evidence="2">CCNUC1</strain>
    </source>
</reference>
<dbReference type="AlphaFoldDB" id="A0A5P8VQQ8"/>
<dbReference type="Pfam" id="PF14273">
    <property type="entry name" value="DUF4360"/>
    <property type="match status" value="1"/>
</dbReference>
<gene>
    <name evidence="2" type="ORF">GXM_00251</name>
</gene>
<sequence>MQFIKQLGKQLSFLVLVGSGMFSALSASAQTSVTINANTEGNIPPNIASRPTRAFEFKKFPVTFFHCRNIFVTPEAILNGDTLSIVFSKFKAIAPPTEVVAESCTLRINLNVPVGFKVQPISLLYNGFADVPNGGSADVAVRLLLQGKLTPTSKQSFASGFSDTFSKDVAVVSDTINACTKPVDIVVGINSSIVARANNLPATPAGLKTQISIDTIDTSIGAVLFKIKFAFLPCT</sequence>
<feature type="chain" id="PRO_5025066696" evidence="1">
    <location>
        <begin position="30"/>
        <end position="235"/>
    </location>
</feature>
<dbReference type="KEGG" id="nsh:GXM_00251"/>
<keyword evidence="3" id="KW-1185">Reference proteome</keyword>
<organism evidence="2 3">
    <name type="scientific">Nostoc sphaeroides CCNUC1</name>
    <dbReference type="NCBI Taxonomy" id="2653204"/>
    <lineage>
        <taxon>Bacteria</taxon>
        <taxon>Bacillati</taxon>
        <taxon>Cyanobacteriota</taxon>
        <taxon>Cyanophyceae</taxon>
        <taxon>Nostocales</taxon>
        <taxon>Nostocaceae</taxon>
        <taxon>Nostoc</taxon>
    </lineage>
</organism>
<dbReference type="RefSeq" id="WP_152587983.1">
    <property type="nucleotide sequence ID" value="NZ_CP045226.1"/>
</dbReference>
<accession>A0A5P8VQQ8</accession>
<dbReference type="Proteomes" id="UP000326678">
    <property type="component" value="Chromosome Gxm1"/>
</dbReference>
<name>A0A5P8VQQ8_9NOSO</name>
<dbReference type="InterPro" id="IPR025649">
    <property type="entry name" value="DUF4360"/>
</dbReference>
<dbReference type="EMBL" id="CP045226">
    <property type="protein sequence ID" value="QFS42778.1"/>
    <property type="molecule type" value="Genomic_DNA"/>
</dbReference>
<protein>
    <submittedName>
        <fullName evidence="2">Uncharacterized protein</fullName>
    </submittedName>
</protein>
<keyword evidence="1" id="KW-0732">Signal</keyword>
<evidence type="ECO:0000313" key="2">
    <source>
        <dbReference type="EMBL" id="QFS42778.1"/>
    </source>
</evidence>